<dbReference type="GeneID" id="27899878"/>
<sequence length="370" mass="41134">MDIPINTASRMDDDASWYEKFSGGEVDVFGDGPPEKPPARRRIKPQFVPQKSVTYGPTHQQLLARSYTDKRILEKCSEYQLHIPDEMDVPDRVVPRYSRSVEPAAKDSSGKSAHSQALHVNTPRQDSVFGGRRHDGLYSSEEEYEKPVGKPHSSLVAPTTRAIAVGRPLPESSEVVKKIPDGDTSEDAQVQVATHPKRIVQGTPSIFRPTLLVKLDGALPIPFGDKRFTGDTNKIKWTGSKQAYYRKCSLFILGHSTKCGLKLSDVKIVFEHIFPKYVHSLSEPPSPQKFGSQLSMHTCTEKPRHSDWDGLLGLLPVVGWKQKCVNDCERAVQLALSQLGMQANAPSPCASCIAWTEDVARKKRQGRVKP</sequence>
<evidence type="ECO:0000256" key="1">
    <source>
        <dbReference type="SAM" id="MobiDB-lite"/>
    </source>
</evidence>
<protein>
    <submittedName>
        <fullName evidence="2">Uncharacterized protein</fullName>
    </submittedName>
</protein>
<gene>
    <name evidence="2" type="ORF">SEPMUDRAFT_135931</name>
</gene>
<dbReference type="AlphaFoldDB" id="N1QHU7"/>
<accession>N1QHU7</accession>
<dbReference type="EMBL" id="KB456269">
    <property type="protein sequence ID" value="EMF09564.1"/>
    <property type="molecule type" value="Genomic_DNA"/>
</dbReference>
<evidence type="ECO:0000313" key="3">
    <source>
        <dbReference type="Proteomes" id="UP000016931"/>
    </source>
</evidence>
<evidence type="ECO:0000313" key="2">
    <source>
        <dbReference type="EMBL" id="EMF09564.1"/>
    </source>
</evidence>
<dbReference type="HOGENOM" id="CLU_748354_0_0_1"/>
<dbReference type="Proteomes" id="UP000016931">
    <property type="component" value="Unassembled WGS sequence"/>
</dbReference>
<proteinExistence type="predicted"/>
<name>N1QHU7_SPHMS</name>
<organism evidence="2 3">
    <name type="scientific">Sphaerulina musiva (strain SO2202)</name>
    <name type="common">Poplar stem canker fungus</name>
    <name type="synonym">Septoria musiva</name>
    <dbReference type="NCBI Taxonomy" id="692275"/>
    <lineage>
        <taxon>Eukaryota</taxon>
        <taxon>Fungi</taxon>
        <taxon>Dikarya</taxon>
        <taxon>Ascomycota</taxon>
        <taxon>Pezizomycotina</taxon>
        <taxon>Dothideomycetes</taxon>
        <taxon>Dothideomycetidae</taxon>
        <taxon>Mycosphaerellales</taxon>
        <taxon>Mycosphaerellaceae</taxon>
        <taxon>Sphaerulina</taxon>
    </lineage>
</organism>
<feature type="region of interest" description="Disordered" evidence="1">
    <location>
        <begin position="99"/>
        <end position="134"/>
    </location>
</feature>
<reference evidence="2 3" key="1">
    <citation type="journal article" date="2012" name="PLoS Pathog.">
        <title>Diverse lifestyles and strategies of plant pathogenesis encoded in the genomes of eighteen Dothideomycetes fungi.</title>
        <authorList>
            <person name="Ohm R.A."/>
            <person name="Feau N."/>
            <person name="Henrissat B."/>
            <person name="Schoch C.L."/>
            <person name="Horwitz B.A."/>
            <person name="Barry K.W."/>
            <person name="Condon B.J."/>
            <person name="Copeland A.C."/>
            <person name="Dhillon B."/>
            <person name="Glaser F."/>
            <person name="Hesse C.N."/>
            <person name="Kosti I."/>
            <person name="LaButti K."/>
            <person name="Lindquist E.A."/>
            <person name="Lucas S."/>
            <person name="Salamov A.A."/>
            <person name="Bradshaw R.E."/>
            <person name="Ciuffetti L."/>
            <person name="Hamelin R.C."/>
            <person name="Kema G.H.J."/>
            <person name="Lawrence C."/>
            <person name="Scott J.A."/>
            <person name="Spatafora J.W."/>
            <person name="Turgeon B.G."/>
            <person name="de Wit P.J.G.M."/>
            <person name="Zhong S."/>
            <person name="Goodwin S.B."/>
            <person name="Grigoriev I.V."/>
        </authorList>
    </citation>
    <scope>NUCLEOTIDE SEQUENCE [LARGE SCALE GENOMIC DNA]</scope>
    <source>
        <strain evidence="2 3">SO2202</strain>
    </source>
</reference>
<keyword evidence="3" id="KW-1185">Reference proteome</keyword>
<dbReference type="RefSeq" id="XP_016757685.1">
    <property type="nucleotide sequence ID" value="XM_016902741.1"/>
</dbReference>
<feature type="compositionally biased region" description="Polar residues" evidence="1">
    <location>
        <begin position="110"/>
        <end position="125"/>
    </location>
</feature>